<evidence type="ECO:0000313" key="2">
    <source>
        <dbReference type="EMBL" id="GBC08948.1"/>
    </source>
</evidence>
<proteinExistence type="predicted"/>
<dbReference type="EMBL" id="BEXD01004259">
    <property type="protein sequence ID" value="GBC08948.1"/>
    <property type="molecule type" value="Genomic_DNA"/>
</dbReference>
<gene>
    <name evidence="2" type="ORF">RclHR1_00850029</name>
</gene>
<evidence type="ECO:0000259" key="1">
    <source>
        <dbReference type="PROSITE" id="PS50994"/>
    </source>
</evidence>
<evidence type="ECO:0000313" key="3">
    <source>
        <dbReference type="Proteomes" id="UP000247702"/>
    </source>
</evidence>
<dbReference type="GO" id="GO:0015074">
    <property type="term" value="P:DNA integration"/>
    <property type="evidence" value="ECO:0007669"/>
    <property type="project" value="InterPro"/>
</dbReference>
<reference evidence="2 3" key="1">
    <citation type="submission" date="2017-11" db="EMBL/GenBank/DDBJ databases">
        <title>The genome of Rhizophagus clarus HR1 reveals common genetic basis of auxotrophy among arbuscular mycorrhizal fungi.</title>
        <authorList>
            <person name="Kobayashi Y."/>
        </authorList>
    </citation>
    <scope>NUCLEOTIDE SEQUENCE [LARGE SCALE GENOMIC DNA]</scope>
    <source>
        <strain evidence="2 3">HR1</strain>
    </source>
</reference>
<dbReference type="SUPFAM" id="SSF53098">
    <property type="entry name" value="Ribonuclease H-like"/>
    <property type="match status" value="1"/>
</dbReference>
<dbReference type="InterPro" id="IPR001584">
    <property type="entry name" value="Integrase_cat-core"/>
</dbReference>
<dbReference type="InterPro" id="IPR036397">
    <property type="entry name" value="RNaseH_sf"/>
</dbReference>
<feature type="domain" description="Integrase catalytic" evidence="1">
    <location>
        <begin position="54"/>
        <end position="194"/>
    </location>
</feature>
<dbReference type="AlphaFoldDB" id="A0A2Z6S0P8"/>
<sequence>MDLQLDTQKNKKTGLPPMKLRLLDMNEATKHKSSRIQTFCQSFKGLFYLNLIDKGSIQTLNKVHQSDITPMPHDKVGNRIYKYRGVIKDVATRYWHSFALTDKSSAQMAKAIQKIYNDPNDPFNPPEDFIVDRGTEYMDECKDLLLSYNVRIQYANSKRDVAIAERDHQEFEKHAYFRQDAEDFHLPLTDRSRA</sequence>
<name>A0A2Z6S0P8_9GLOM</name>
<comment type="caution">
    <text evidence="2">The sequence shown here is derived from an EMBL/GenBank/DDBJ whole genome shotgun (WGS) entry which is preliminary data.</text>
</comment>
<dbReference type="Gene3D" id="3.30.420.10">
    <property type="entry name" value="Ribonuclease H-like superfamily/Ribonuclease H"/>
    <property type="match status" value="1"/>
</dbReference>
<dbReference type="GO" id="GO:0003676">
    <property type="term" value="F:nucleic acid binding"/>
    <property type="evidence" value="ECO:0007669"/>
    <property type="project" value="InterPro"/>
</dbReference>
<keyword evidence="3" id="KW-1185">Reference proteome</keyword>
<dbReference type="GO" id="GO:0005634">
    <property type="term" value="C:nucleus"/>
    <property type="evidence" value="ECO:0007669"/>
    <property type="project" value="UniProtKB-ARBA"/>
</dbReference>
<organism evidence="2 3">
    <name type="scientific">Rhizophagus clarus</name>
    <dbReference type="NCBI Taxonomy" id="94130"/>
    <lineage>
        <taxon>Eukaryota</taxon>
        <taxon>Fungi</taxon>
        <taxon>Fungi incertae sedis</taxon>
        <taxon>Mucoromycota</taxon>
        <taxon>Glomeromycotina</taxon>
        <taxon>Glomeromycetes</taxon>
        <taxon>Glomerales</taxon>
        <taxon>Glomeraceae</taxon>
        <taxon>Rhizophagus</taxon>
    </lineage>
</organism>
<dbReference type="PROSITE" id="PS50994">
    <property type="entry name" value="INTEGRASE"/>
    <property type="match status" value="1"/>
</dbReference>
<dbReference type="Proteomes" id="UP000247702">
    <property type="component" value="Unassembled WGS sequence"/>
</dbReference>
<accession>A0A2Z6S0P8</accession>
<dbReference type="InterPro" id="IPR012337">
    <property type="entry name" value="RNaseH-like_sf"/>
</dbReference>
<protein>
    <recommendedName>
        <fullName evidence="1">Integrase catalytic domain-containing protein</fullName>
    </recommendedName>
</protein>